<evidence type="ECO:0000259" key="6">
    <source>
        <dbReference type="Pfam" id="PF00108"/>
    </source>
</evidence>
<sequence>MAFPNSEQRHKGITSKLDEFNDFERKQDHKKAFLGLPSEKLKTIITSEVDVSDSTISGATSGIYIIAAKRTAFGTFGGALKTINQAQLQTTAAKAAIVSSGLKPDQIDTVVVGHVMPSTSSDGAFLPRHVGLQCGVPIEKPALAVNRLCGSGFQAIVNGAQDILLGSAKVALTGGVENMSQAPFMARNVRFGTTLGANYSLEDSLWIGLTDSYCKLPMALTAENLAEQNKISRERVDEFSLRSQKFWEKGQQEGAFNAEITPLKIKVKGKEVDFVVDEHPRPKTTLDGLAKLPPLFKKNGIVTAGTASGICDGASAVILASEAAVNEYKLKPLARLVAYAYVGCKPEIMGIGPVPAIQNVLKVSGKKLEDIDLIEINEAFAAQTLACADALGLDMNKLNVNGGAIALGHPLGASGSRIIGHLVHEMQRKKLKYSIGSACIGGGQGIALLVEAC</sequence>
<dbReference type="EMBL" id="CCAG010000709">
    <property type="status" value="NOT_ANNOTATED_CDS"/>
    <property type="molecule type" value="Genomic_DNA"/>
</dbReference>
<dbReference type="InterPro" id="IPR020617">
    <property type="entry name" value="Thiolase_C"/>
</dbReference>
<evidence type="ECO:0000256" key="5">
    <source>
        <dbReference type="RuleBase" id="RU003557"/>
    </source>
</evidence>
<evidence type="ECO:0000313" key="8">
    <source>
        <dbReference type="EnsemblMetazoa" id="GMOY002792-PA"/>
    </source>
</evidence>
<name>A0A1B0FGD1_GLOMM</name>
<dbReference type="PROSITE" id="PS00737">
    <property type="entry name" value="THIOLASE_2"/>
    <property type="match status" value="1"/>
</dbReference>
<evidence type="ECO:0000259" key="7">
    <source>
        <dbReference type="Pfam" id="PF02803"/>
    </source>
</evidence>
<feature type="domain" description="Thiolase N-terminal" evidence="6">
    <location>
        <begin position="63"/>
        <end position="322"/>
    </location>
</feature>
<dbReference type="AlphaFoldDB" id="A0A1B0FGD1"/>
<dbReference type="SUPFAM" id="SSF53901">
    <property type="entry name" value="Thiolase-like"/>
    <property type="match status" value="2"/>
</dbReference>
<dbReference type="FunFam" id="3.40.47.10:FF:000010">
    <property type="entry name" value="Acetyl-CoA acetyltransferase (Thiolase)"/>
    <property type="match status" value="1"/>
</dbReference>
<dbReference type="Pfam" id="PF02803">
    <property type="entry name" value="Thiolase_C"/>
    <property type="match status" value="1"/>
</dbReference>
<dbReference type="InterPro" id="IPR020615">
    <property type="entry name" value="Thiolase_acyl_enz_int_AS"/>
</dbReference>
<dbReference type="GO" id="GO:0006635">
    <property type="term" value="P:fatty acid beta-oxidation"/>
    <property type="evidence" value="ECO:0007669"/>
    <property type="project" value="TreeGrafter"/>
</dbReference>
<dbReference type="PIRSF" id="PIRSF000429">
    <property type="entry name" value="Ac-CoA_Ac_transf"/>
    <property type="match status" value="1"/>
</dbReference>
<feature type="active site" description="Acyl-thioester intermediate" evidence="4">
    <location>
        <position position="149"/>
    </location>
</feature>
<evidence type="ECO:0000313" key="9">
    <source>
        <dbReference type="Proteomes" id="UP000092444"/>
    </source>
</evidence>
<keyword evidence="2 5" id="KW-0808">Transferase</keyword>
<dbReference type="NCBIfam" id="TIGR01930">
    <property type="entry name" value="AcCoA-C-Actrans"/>
    <property type="match status" value="1"/>
</dbReference>
<dbReference type="PANTHER" id="PTHR18919">
    <property type="entry name" value="ACETYL-COA C-ACYLTRANSFERASE"/>
    <property type="match status" value="1"/>
</dbReference>
<dbReference type="Proteomes" id="UP000092444">
    <property type="component" value="Unassembled WGS sequence"/>
</dbReference>
<feature type="domain" description="Thiolase C-terminal" evidence="7">
    <location>
        <begin position="330"/>
        <end position="451"/>
    </location>
</feature>
<accession>A0A1B0FGD1</accession>
<dbReference type="InterPro" id="IPR016039">
    <property type="entry name" value="Thiolase-like"/>
</dbReference>
<dbReference type="PROSITE" id="PS00098">
    <property type="entry name" value="THIOLASE_1"/>
    <property type="match status" value="1"/>
</dbReference>
<dbReference type="InterPro" id="IPR020613">
    <property type="entry name" value="Thiolase_CS"/>
</dbReference>
<protein>
    <submittedName>
        <fullName evidence="8">Uncharacterized protein</fullName>
    </submittedName>
</protein>
<dbReference type="Pfam" id="PF00108">
    <property type="entry name" value="Thiolase_N"/>
    <property type="match status" value="1"/>
</dbReference>
<dbReference type="CDD" id="cd00751">
    <property type="entry name" value="thiolase"/>
    <property type="match status" value="1"/>
</dbReference>
<evidence type="ECO:0000256" key="4">
    <source>
        <dbReference type="PIRSR" id="PIRSR000429-1"/>
    </source>
</evidence>
<comment type="similarity">
    <text evidence="1 5">Belongs to the thiolase-like superfamily. Thiolase family.</text>
</comment>
<dbReference type="EnsemblMetazoa" id="GMOY002792-RA">
    <property type="protein sequence ID" value="GMOY002792-PA"/>
    <property type="gene ID" value="GMOY002792"/>
</dbReference>
<dbReference type="InterPro" id="IPR002155">
    <property type="entry name" value="Thiolase"/>
</dbReference>
<evidence type="ECO:0000256" key="1">
    <source>
        <dbReference type="ARBA" id="ARBA00010982"/>
    </source>
</evidence>
<feature type="active site" description="Proton acceptor" evidence="4">
    <location>
        <position position="439"/>
    </location>
</feature>
<proteinExistence type="inferred from homology"/>
<feature type="active site" description="Proton acceptor" evidence="4">
    <location>
        <position position="409"/>
    </location>
</feature>
<reference evidence="8" key="1">
    <citation type="submission" date="2020-05" db="UniProtKB">
        <authorList>
            <consortium name="EnsemblMetazoa"/>
        </authorList>
    </citation>
    <scope>IDENTIFICATION</scope>
    <source>
        <strain evidence="8">Yale</strain>
    </source>
</reference>
<dbReference type="VEuPathDB" id="VectorBase:GMOY002792"/>
<dbReference type="GO" id="GO:0003985">
    <property type="term" value="F:acetyl-CoA C-acetyltransferase activity"/>
    <property type="evidence" value="ECO:0007669"/>
    <property type="project" value="TreeGrafter"/>
</dbReference>
<dbReference type="PANTHER" id="PTHR18919:SF107">
    <property type="entry name" value="ACETYL-COA ACETYLTRANSFERASE, CYTOSOLIC"/>
    <property type="match status" value="1"/>
</dbReference>
<dbReference type="Gene3D" id="3.40.47.10">
    <property type="match status" value="2"/>
</dbReference>
<organism evidence="8 9">
    <name type="scientific">Glossina morsitans morsitans</name>
    <name type="common">Savannah tsetse fly</name>
    <dbReference type="NCBI Taxonomy" id="37546"/>
    <lineage>
        <taxon>Eukaryota</taxon>
        <taxon>Metazoa</taxon>
        <taxon>Ecdysozoa</taxon>
        <taxon>Arthropoda</taxon>
        <taxon>Hexapoda</taxon>
        <taxon>Insecta</taxon>
        <taxon>Pterygota</taxon>
        <taxon>Neoptera</taxon>
        <taxon>Endopterygota</taxon>
        <taxon>Diptera</taxon>
        <taxon>Brachycera</taxon>
        <taxon>Muscomorpha</taxon>
        <taxon>Hippoboscoidea</taxon>
        <taxon>Glossinidae</taxon>
        <taxon>Glossina</taxon>
    </lineage>
</organism>
<dbReference type="InterPro" id="IPR020616">
    <property type="entry name" value="Thiolase_N"/>
</dbReference>
<evidence type="ECO:0000256" key="2">
    <source>
        <dbReference type="ARBA" id="ARBA00022679"/>
    </source>
</evidence>
<evidence type="ECO:0000256" key="3">
    <source>
        <dbReference type="ARBA" id="ARBA00023315"/>
    </source>
</evidence>
<dbReference type="STRING" id="37546.A0A1B0FGD1"/>
<dbReference type="GO" id="GO:0005739">
    <property type="term" value="C:mitochondrion"/>
    <property type="evidence" value="ECO:0007669"/>
    <property type="project" value="TreeGrafter"/>
</dbReference>
<keyword evidence="3 5" id="KW-0012">Acyltransferase</keyword>
<keyword evidence="9" id="KW-1185">Reference proteome</keyword>
<dbReference type="PhylomeDB" id="A0A1B0FGD1"/>